<evidence type="ECO:0000256" key="4">
    <source>
        <dbReference type="ARBA" id="ARBA00022728"/>
    </source>
</evidence>
<dbReference type="CDD" id="cd02669">
    <property type="entry name" value="Peptidase_C19M"/>
    <property type="match status" value="1"/>
</dbReference>
<dbReference type="InterPro" id="IPR050185">
    <property type="entry name" value="Ub_carboxyl-term_hydrolase"/>
</dbReference>
<evidence type="ECO:0000259" key="11">
    <source>
        <dbReference type="PROSITE" id="PS50235"/>
    </source>
</evidence>
<dbReference type="InterPro" id="IPR013083">
    <property type="entry name" value="Znf_RING/FYVE/PHD"/>
</dbReference>
<dbReference type="Gene3D" id="3.30.40.10">
    <property type="entry name" value="Zinc/RING finger domain, C3HC4 (zinc finger)"/>
    <property type="match status" value="1"/>
</dbReference>
<keyword evidence="7" id="KW-0508">mRNA splicing</keyword>
<dbReference type="PROSITE" id="PS50271">
    <property type="entry name" value="ZF_UBP"/>
    <property type="match status" value="1"/>
</dbReference>
<dbReference type="Pfam" id="PF00443">
    <property type="entry name" value="UCH"/>
    <property type="match status" value="1"/>
</dbReference>
<dbReference type="InterPro" id="IPR033809">
    <property type="entry name" value="USP39"/>
</dbReference>
<accession>A0A7S0T9X4</accession>
<keyword evidence="8" id="KW-0539">Nucleus</keyword>
<evidence type="ECO:0000256" key="8">
    <source>
        <dbReference type="ARBA" id="ARBA00023242"/>
    </source>
</evidence>
<dbReference type="Gene3D" id="3.90.70.10">
    <property type="entry name" value="Cysteine proteinases"/>
    <property type="match status" value="1"/>
</dbReference>
<dbReference type="PANTHER" id="PTHR21646:SF16">
    <property type="entry name" value="U4_U6.U5 TRI-SNRNP-ASSOCIATED PROTEIN 2"/>
    <property type="match status" value="1"/>
</dbReference>
<evidence type="ECO:0000256" key="1">
    <source>
        <dbReference type="ARBA" id="ARBA00004123"/>
    </source>
</evidence>
<name>A0A7S0T9X4_9STRA</name>
<feature type="domain" description="USP" evidence="11">
    <location>
        <begin position="143"/>
        <end position="555"/>
    </location>
</feature>
<evidence type="ECO:0000256" key="6">
    <source>
        <dbReference type="ARBA" id="ARBA00022833"/>
    </source>
</evidence>
<evidence type="ECO:0000256" key="7">
    <source>
        <dbReference type="ARBA" id="ARBA00023187"/>
    </source>
</evidence>
<evidence type="ECO:0000256" key="2">
    <source>
        <dbReference type="ARBA" id="ARBA00022664"/>
    </source>
</evidence>
<dbReference type="InterPro" id="IPR001607">
    <property type="entry name" value="Znf_UBP"/>
</dbReference>
<evidence type="ECO:0008006" key="14">
    <source>
        <dbReference type="Google" id="ProtNLM"/>
    </source>
</evidence>
<proteinExistence type="predicted"/>
<organism evidence="13">
    <name type="scientific">Pseudo-nitzschia delicatissima</name>
    <dbReference type="NCBI Taxonomy" id="44447"/>
    <lineage>
        <taxon>Eukaryota</taxon>
        <taxon>Sar</taxon>
        <taxon>Stramenopiles</taxon>
        <taxon>Ochrophyta</taxon>
        <taxon>Bacillariophyta</taxon>
        <taxon>Bacillariophyceae</taxon>
        <taxon>Bacillariophycidae</taxon>
        <taxon>Bacillariales</taxon>
        <taxon>Bacillariaceae</taxon>
        <taxon>Pseudo-nitzschia</taxon>
    </lineage>
</organism>
<dbReference type="SUPFAM" id="SSF54001">
    <property type="entry name" value="Cysteine proteinases"/>
    <property type="match status" value="1"/>
</dbReference>
<dbReference type="InterPro" id="IPR038765">
    <property type="entry name" value="Papain-like_cys_pep_sf"/>
</dbReference>
<evidence type="ECO:0000256" key="3">
    <source>
        <dbReference type="ARBA" id="ARBA00022723"/>
    </source>
</evidence>
<feature type="region of interest" description="Disordered" evidence="10">
    <location>
        <begin position="287"/>
        <end position="307"/>
    </location>
</feature>
<evidence type="ECO:0000256" key="10">
    <source>
        <dbReference type="SAM" id="MobiDB-lite"/>
    </source>
</evidence>
<dbReference type="GO" id="GO:0005681">
    <property type="term" value="C:spliceosomal complex"/>
    <property type="evidence" value="ECO:0007669"/>
    <property type="project" value="UniProtKB-KW"/>
</dbReference>
<dbReference type="SUPFAM" id="SSF57850">
    <property type="entry name" value="RING/U-box"/>
    <property type="match status" value="1"/>
</dbReference>
<keyword evidence="4" id="KW-0747">Spliceosome</keyword>
<dbReference type="AlphaFoldDB" id="A0A7S0T9X4"/>
<evidence type="ECO:0000313" key="13">
    <source>
        <dbReference type="EMBL" id="CAD8728186.1"/>
    </source>
</evidence>
<reference evidence="13" key="1">
    <citation type="submission" date="2021-01" db="EMBL/GenBank/DDBJ databases">
        <authorList>
            <person name="Corre E."/>
            <person name="Pelletier E."/>
            <person name="Niang G."/>
            <person name="Scheremetjew M."/>
            <person name="Finn R."/>
            <person name="Kale V."/>
            <person name="Holt S."/>
            <person name="Cochrane G."/>
            <person name="Meng A."/>
            <person name="Brown T."/>
            <person name="Cohen L."/>
        </authorList>
    </citation>
    <scope>NUCLEOTIDE SEQUENCE</scope>
    <source>
        <strain evidence="13">B596</strain>
    </source>
</reference>
<evidence type="ECO:0000256" key="5">
    <source>
        <dbReference type="ARBA" id="ARBA00022771"/>
    </source>
</evidence>
<feature type="domain" description="UBP-type" evidence="12">
    <location>
        <begin position="20"/>
        <end position="118"/>
    </location>
</feature>
<keyword evidence="6" id="KW-0862">Zinc</keyword>
<keyword evidence="5 9" id="KW-0863">Zinc-finger</keyword>
<dbReference type="GO" id="GO:0000245">
    <property type="term" value="P:spliceosomal complex assembly"/>
    <property type="evidence" value="ECO:0007669"/>
    <property type="project" value="InterPro"/>
</dbReference>
<dbReference type="EMBL" id="HBFG01000177">
    <property type="protein sequence ID" value="CAD8728186.1"/>
    <property type="molecule type" value="Transcribed_RNA"/>
</dbReference>
<keyword evidence="3" id="KW-0479">Metal-binding</keyword>
<dbReference type="Pfam" id="PF02148">
    <property type="entry name" value="zf-UBP"/>
    <property type="match status" value="1"/>
</dbReference>
<dbReference type="GO" id="GO:0004843">
    <property type="term" value="F:cysteine-type deubiquitinase activity"/>
    <property type="evidence" value="ECO:0007669"/>
    <property type="project" value="InterPro"/>
</dbReference>
<keyword evidence="2" id="KW-0507">mRNA processing</keyword>
<dbReference type="InterPro" id="IPR001394">
    <property type="entry name" value="Peptidase_C19_UCH"/>
</dbReference>
<protein>
    <recommendedName>
        <fullName evidence="14">Ubiquitinyl hydrolase 1</fullName>
    </recommendedName>
</protein>
<dbReference type="PANTHER" id="PTHR21646">
    <property type="entry name" value="UBIQUITIN CARBOXYL-TERMINAL HYDROLASE"/>
    <property type="match status" value="1"/>
</dbReference>
<gene>
    <name evidence="13" type="ORF">PDEL0327_LOCUS119</name>
</gene>
<evidence type="ECO:0000259" key="12">
    <source>
        <dbReference type="PROSITE" id="PS50271"/>
    </source>
</evidence>
<dbReference type="InterPro" id="IPR028889">
    <property type="entry name" value="USP"/>
</dbReference>
<sequence>MSDSQNKRKAENSVDSVGAVACPYLDTVQRFNLDFDFEPSCSVSLEKGPHVYACLVCGKFFRGKGRQTPAYTHAVDEGHYVYIHLSKGTFHCLPDDYEIKDPSLTDISAALHPTYTEDEIRKIDSNTALARDLFGRRYLPGFIGLNNLSKTDYISSTIQALAHVRPLRDYFLRLSHRDTFIDISKKKNKKSKKEKPPHRMSDLVQCFGELIRKMWSNKRFKSTADPHMLIQAISRASKKKFQVGHQSEVGEFMAWFLNQLHAGLGGTRKAGSSIIYRTFQGKIEVTSKQRKPKSATEDAEEKEETANPIENQDVREEKVIETTFLQLTLDIPEKPLFRDDDGGLVIPQEPLVSVMKKFDGMTFSEAISKSGMTQRKRYRLLELPPYLILHLARFKTNNYSREKNPTIVAFPVKNLDLSSYTFPKGGKQIPPSEDEVRSMSVKDLQALLKKHGREDISAHAVEKSDLMEAACDFLCKSLPDLLADKYDLVANITHNSPADVGREGKTDPLQEGSYKCHIEHGSSKQWFETQDLHVEETMPQLIGVSESYLLIFERKSAQQMDLSR</sequence>
<dbReference type="PROSITE" id="PS50235">
    <property type="entry name" value="USP_3"/>
    <property type="match status" value="1"/>
</dbReference>
<dbReference type="GO" id="GO:0016579">
    <property type="term" value="P:protein deubiquitination"/>
    <property type="evidence" value="ECO:0007669"/>
    <property type="project" value="InterPro"/>
</dbReference>
<comment type="subcellular location">
    <subcellularLocation>
        <location evidence="1">Nucleus</location>
    </subcellularLocation>
</comment>
<evidence type="ECO:0000256" key="9">
    <source>
        <dbReference type="PROSITE-ProRule" id="PRU00502"/>
    </source>
</evidence>
<dbReference type="GO" id="GO:0008270">
    <property type="term" value="F:zinc ion binding"/>
    <property type="evidence" value="ECO:0007669"/>
    <property type="project" value="UniProtKB-KW"/>
</dbReference>